<evidence type="ECO:0000313" key="1">
    <source>
        <dbReference type="EMBL" id="KAL0125601.1"/>
    </source>
</evidence>
<accession>A0AAW2GBL0</accession>
<dbReference type="AlphaFoldDB" id="A0AAW2GBL0"/>
<sequence>MKDYFFISLSYSRVLFFFFFLQYIFQYISEISGYFLFGNQCNLFSYFFNHILFYIKDRFLLDTGMSAPFNHLLFTTLSKKWVKFTITLSHIFDILVRQFISKEVGEKERKKTNS</sequence>
<dbReference type="EMBL" id="JADYXP020000004">
    <property type="protein sequence ID" value="KAL0125601.1"/>
    <property type="molecule type" value="Genomic_DNA"/>
</dbReference>
<comment type="caution">
    <text evidence="1">The sequence shown here is derived from an EMBL/GenBank/DDBJ whole genome shotgun (WGS) entry which is preliminary data.</text>
</comment>
<protein>
    <submittedName>
        <fullName evidence="1">Uncharacterized protein</fullName>
    </submittedName>
</protein>
<organism evidence="1 2">
    <name type="scientific">Cardiocondyla obscurior</name>
    <dbReference type="NCBI Taxonomy" id="286306"/>
    <lineage>
        <taxon>Eukaryota</taxon>
        <taxon>Metazoa</taxon>
        <taxon>Ecdysozoa</taxon>
        <taxon>Arthropoda</taxon>
        <taxon>Hexapoda</taxon>
        <taxon>Insecta</taxon>
        <taxon>Pterygota</taxon>
        <taxon>Neoptera</taxon>
        <taxon>Endopterygota</taxon>
        <taxon>Hymenoptera</taxon>
        <taxon>Apocrita</taxon>
        <taxon>Aculeata</taxon>
        <taxon>Formicoidea</taxon>
        <taxon>Formicidae</taxon>
        <taxon>Myrmicinae</taxon>
        <taxon>Cardiocondyla</taxon>
    </lineage>
</organism>
<proteinExistence type="predicted"/>
<name>A0AAW2GBL0_9HYME</name>
<dbReference type="Proteomes" id="UP001430953">
    <property type="component" value="Unassembled WGS sequence"/>
</dbReference>
<reference evidence="1 2" key="1">
    <citation type="submission" date="2023-03" db="EMBL/GenBank/DDBJ databases">
        <title>High recombination rates correlate with genetic variation in Cardiocondyla obscurior ants.</title>
        <authorList>
            <person name="Errbii M."/>
        </authorList>
    </citation>
    <scope>NUCLEOTIDE SEQUENCE [LARGE SCALE GENOMIC DNA]</scope>
    <source>
        <strain evidence="1">Alpha-2009</strain>
        <tissue evidence="1">Whole body</tissue>
    </source>
</reference>
<evidence type="ECO:0000313" key="2">
    <source>
        <dbReference type="Proteomes" id="UP001430953"/>
    </source>
</evidence>
<gene>
    <name evidence="1" type="ORF">PUN28_004593</name>
</gene>
<keyword evidence="2" id="KW-1185">Reference proteome</keyword>